<dbReference type="PANTHER" id="PTHR11606">
    <property type="entry name" value="GLUTAMATE DEHYDROGENASE"/>
    <property type="match status" value="1"/>
</dbReference>
<protein>
    <recommendedName>
        <fullName evidence="4">Glutamate/phenylalanine/leucine/valine/L-tryptophan dehydrogenase C-terminal domain-containing protein</fullName>
    </recommendedName>
</protein>
<dbReference type="PANTHER" id="PTHR11606:SF13">
    <property type="entry name" value="GLUTAMATE DEHYDROGENASE 1, MITOCHONDRIAL"/>
    <property type="match status" value="1"/>
</dbReference>
<dbReference type="Pfam" id="PF02812">
    <property type="entry name" value="ELFV_dehydrog_N"/>
    <property type="match status" value="1"/>
</dbReference>
<dbReference type="GO" id="GO:0006538">
    <property type="term" value="P:L-glutamate catabolic process"/>
    <property type="evidence" value="ECO:0007669"/>
    <property type="project" value="TreeGrafter"/>
</dbReference>
<dbReference type="InterPro" id="IPR006095">
    <property type="entry name" value="Glu/Leu/Phe/Val/Trp_DH"/>
</dbReference>
<organism evidence="5 6">
    <name type="scientific">Candidatus Magasanikbacteria bacterium CG1_02_32_51</name>
    <dbReference type="NCBI Taxonomy" id="1805238"/>
    <lineage>
        <taxon>Bacteria</taxon>
        <taxon>Candidatus Magasanikiibacteriota</taxon>
    </lineage>
</organism>
<evidence type="ECO:0000313" key="5">
    <source>
        <dbReference type="EMBL" id="OIO20468.1"/>
    </source>
</evidence>
<keyword evidence="2 3" id="KW-0560">Oxidoreductase</keyword>
<accession>A0A1J4U759</accession>
<sequence>MDQHLKNFLQRPPEIIIKWQDDFSLAKGWLVIESLRGGAAGGGTRMKVGCTQEEVVELAKTMAIKFVISGPEIGGAKTGIDYDFKNSQDKQEVLTRWYKFILKELKTIYGTGGDQNVDLIQDVMPILKNLGIGHPQEGIVRGHYKNESLTTQEQSIKNLCKGVNLNITNDNFLNQLNFTIADVATGYGVVQSLISYYKNINDTFVGKKVVIEGFGNVGRSAAYYAEKLGARVVGIIEKKGKIFSADGLDIRQMMIKGSSSINSDDYFLDYDIFIPAATSHTLDDVCWQKLKQSGVKVVACGANNVFSDETINDLVDQQISVIPDFVANCGMARVFSYLMKPGAEVTEEKVLLDVQNCVQQTVNNIFSYSSDGLGLVQAARSFALNKIDK</sequence>
<dbReference type="InterPro" id="IPR046346">
    <property type="entry name" value="Aminoacid_DH-like_N_sf"/>
</dbReference>
<dbReference type="Gene3D" id="3.40.50.720">
    <property type="entry name" value="NAD(P)-binding Rossmann-like Domain"/>
    <property type="match status" value="1"/>
</dbReference>
<reference evidence="5 6" key="1">
    <citation type="journal article" date="2016" name="Environ. Microbiol.">
        <title>Genomic resolution of a cold subsurface aquifer community provides metabolic insights for novel microbes adapted to high CO concentrations.</title>
        <authorList>
            <person name="Probst A.J."/>
            <person name="Castelle C.J."/>
            <person name="Singh A."/>
            <person name="Brown C.T."/>
            <person name="Anantharaman K."/>
            <person name="Sharon I."/>
            <person name="Hug L.A."/>
            <person name="Burstein D."/>
            <person name="Emerson J.B."/>
            <person name="Thomas B.C."/>
            <person name="Banfield J.F."/>
        </authorList>
    </citation>
    <scope>NUCLEOTIDE SEQUENCE [LARGE SCALE GENOMIC DNA]</scope>
    <source>
        <strain evidence="5">CG1_02_32_51</strain>
    </source>
</reference>
<dbReference type="SUPFAM" id="SSF53223">
    <property type="entry name" value="Aminoacid dehydrogenase-like, N-terminal domain"/>
    <property type="match status" value="1"/>
</dbReference>
<name>A0A1J4U759_9BACT</name>
<feature type="domain" description="Glutamate/phenylalanine/leucine/valine/L-tryptophan dehydrogenase C-terminal" evidence="4">
    <location>
        <begin position="181"/>
        <end position="389"/>
    </location>
</feature>
<comment type="similarity">
    <text evidence="1 3">Belongs to the Glu/Leu/Phe/Val dehydrogenases family.</text>
</comment>
<dbReference type="InterPro" id="IPR036291">
    <property type="entry name" value="NAD(P)-bd_dom_sf"/>
</dbReference>
<dbReference type="InterPro" id="IPR006097">
    <property type="entry name" value="Glu/Leu/Phe/Val/Trp_DH_dimer"/>
</dbReference>
<evidence type="ECO:0000313" key="6">
    <source>
        <dbReference type="Proteomes" id="UP000181941"/>
    </source>
</evidence>
<dbReference type="InterPro" id="IPR006096">
    <property type="entry name" value="Glu/Leu/Phe/Val/Trp_DH_C"/>
</dbReference>
<dbReference type="SUPFAM" id="SSF51735">
    <property type="entry name" value="NAD(P)-binding Rossmann-fold domains"/>
    <property type="match status" value="1"/>
</dbReference>
<dbReference type="SMART" id="SM00839">
    <property type="entry name" value="ELFV_dehydrog"/>
    <property type="match status" value="1"/>
</dbReference>
<gene>
    <name evidence="5" type="ORF">AUJ23_00270</name>
</gene>
<dbReference type="Proteomes" id="UP000181941">
    <property type="component" value="Unassembled WGS sequence"/>
</dbReference>
<dbReference type="AlphaFoldDB" id="A0A1J4U759"/>
<proteinExistence type="inferred from homology"/>
<evidence type="ECO:0000259" key="4">
    <source>
        <dbReference type="SMART" id="SM00839"/>
    </source>
</evidence>
<dbReference type="GO" id="GO:0004352">
    <property type="term" value="F:glutamate dehydrogenase (NAD+) activity"/>
    <property type="evidence" value="ECO:0007669"/>
    <property type="project" value="TreeGrafter"/>
</dbReference>
<evidence type="ECO:0000256" key="2">
    <source>
        <dbReference type="ARBA" id="ARBA00023002"/>
    </source>
</evidence>
<dbReference type="Gene3D" id="3.40.50.10860">
    <property type="entry name" value="Leucine Dehydrogenase, chain A, domain 1"/>
    <property type="match status" value="1"/>
</dbReference>
<dbReference type="PRINTS" id="PR00082">
    <property type="entry name" value="GLFDHDRGNASE"/>
</dbReference>
<evidence type="ECO:0000256" key="1">
    <source>
        <dbReference type="ARBA" id="ARBA00006382"/>
    </source>
</evidence>
<dbReference type="EMBL" id="MNVC01000004">
    <property type="protein sequence ID" value="OIO20468.1"/>
    <property type="molecule type" value="Genomic_DNA"/>
</dbReference>
<comment type="caution">
    <text evidence="5">The sequence shown here is derived from an EMBL/GenBank/DDBJ whole genome shotgun (WGS) entry which is preliminary data.</text>
</comment>
<evidence type="ECO:0000256" key="3">
    <source>
        <dbReference type="RuleBase" id="RU004417"/>
    </source>
</evidence>
<dbReference type="STRING" id="1805238.AUJ23_00270"/>
<dbReference type="Pfam" id="PF00208">
    <property type="entry name" value="ELFV_dehydrog"/>
    <property type="match status" value="1"/>
</dbReference>